<dbReference type="PROSITE" id="PS50053">
    <property type="entry name" value="UBIQUITIN_2"/>
    <property type="match status" value="1"/>
</dbReference>
<dbReference type="Gene3D" id="3.10.20.90">
    <property type="entry name" value="Phosphatidylinositol 3-kinase Catalytic Subunit, Chain A, domain 1"/>
    <property type="match status" value="1"/>
</dbReference>
<dbReference type="GO" id="GO:0034727">
    <property type="term" value="P:piecemeal microautophagy of the nucleus"/>
    <property type="evidence" value="ECO:0007669"/>
    <property type="project" value="TreeGrafter"/>
</dbReference>
<dbReference type="GO" id="GO:0019901">
    <property type="term" value="F:protein kinase binding"/>
    <property type="evidence" value="ECO:0007669"/>
    <property type="project" value="TreeGrafter"/>
</dbReference>
<dbReference type="PANTHER" id="PTHR13222:SF1">
    <property type="entry name" value="RB1-INDUCIBLE COILED-COIL PROTEIN 1"/>
    <property type="match status" value="1"/>
</dbReference>
<evidence type="ECO:0000256" key="1">
    <source>
        <dbReference type="SAM" id="MobiDB-lite"/>
    </source>
</evidence>
<dbReference type="AlphaFoldDB" id="A0A7S4B043"/>
<sequence>MAETAAEEAGELLVAQAETGASVLLRVHASDSVYTLKQALVQATGIQEEAQILLIDGDKLEDERALGEYSLPPQSTPRKRPVFLFNRRLLSRSTPVADPAPLVPADIVVPDTLTEAQVTKPPGSKSDGLVDTTSSKRCRSVRISTGWYQAAYQPV</sequence>
<name>A0A7S4B043_CHRCT</name>
<evidence type="ECO:0000259" key="2">
    <source>
        <dbReference type="PROSITE" id="PS50053"/>
    </source>
</evidence>
<dbReference type="SUPFAM" id="SSF54236">
    <property type="entry name" value="Ubiquitin-like"/>
    <property type="match status" value="1"/>
</dbReference>
<dbReference type="InterPro" id="IPR029071">
    <property type="entry name" value="Ubiquitin-like_domsf"/>
</dbReference>
<dbReference type="GO" id="GO:0060090">
    <property type="term" value="F:molecular adaptor activity"/>
    <property type="evidence" value="ECO:0007669"/>
    <property type="project" value="TreeGrafter"/>
</dbReference>
<evidence type="ECO:0000313" key="3">
    <source>
        <dbReference type="EMBL" id="CAE0749529.1"/>
    </source>
</evidence>
<dbReference type="InterPro" id="IPR000626">
    <property type="entry name" value="Ubiquitin-like_dom"/>
</dbReference>
<organism evidence="3">
    <name type="scientific">Chrysotila carterae</name>
    <name type="common">Marine alga</name>
    <name type="synonym">Syracosphaera carterae</name>
    <dbReference type="NCBI Taxonomy" id="13221"/>
    <lineage>
        <taxon>Eukaryota</taxon>
        <taxon>Haptista</taxon>
        <taxon>Haptophyta</taxon>
        <taxon>Prymnesiophyceae</taxon>
        <taxon>Isochrysidales</taxon>
        <taxon>Isochrysidaceae</taxon>
        <taxon>Chrysotila</taxon>
    </lineage>
</organism>
<dbReference type="GO" id="GO:1990316">
    <property type="term" value="C:Atg1/ULK1 kinase complex"/>
    <property type="evidence" value="ECO:0007669"/>
    <property type="project" value="TreeGrafter"/>
</dbReference>
<accession>A0A7S4B043</accession>
<dbReference type="GO" id="GO:0034045">
    <property type="term" value="C:phagophore assembly site membrane"/>
    <property type="evidence" value="ECO:0007669"/>
    <property type="project" value="TreeGrafter"/>
</dbReference>
<feature type="domain" description="Ubiquitin-like" evidence="2">
    <location>
        <begin position="10"/>
        <end position="76"/>
    </location>
</feature>
<dbReference type="Pfam" id="PF00240">
    <property type="entry name" value="ubiquitin"/>
    <property type="match status" value="1"/>
</dbReference>
<dbReference type="GO" id="GO:0034517">
    <property type="term" value="P:ribophagy"/>
    <property type="evidence" value="ECO:0007669"/>
    <property type="project" value="TreeGrafter"/>
</dbReference>
<dbReference type="GO" id="GO:0000045">
    <property type="term" value="P:autophagosome assembly"/>
    <property type="evidence" value="ECO:0007669"/>
    <property type="project" value="InterPro"/>
</dbReference>
<proteinExistence type="predicted"/>
<dbReference type="PANTHER" id="PTHR13222">
    <property type="entry name" value="RB1-INDUCIBLE COILED-COIL"/>
    <property type="match status" value="1"/>
</dbReference>
<reference evidence="3" key="1">
    <citation type="submission" date="2021-01" db="EMBL/GenBank/DDBJ databases">
        <authorList>
            <person name="Corre E."/>
            <person name="Pelletier E."/>
            <person name="Niang G."/>
            <person name="Scheremetjew M."/>
            <person name="Finn R."/>
            <person name="Kale V."/>
            <person name="Holt S."/>
            <person name="Cochrane G."/>
            <person name="Meng A."/>
            <person name="Brown T."/>
            <person name="Cohen L."/>
        </authorList>
    </citation>
    <scope>NUCLEOTIDE SEQUENCE</scope>
    <source>
        <strain evidence="3">CCMP645</strain>
    </source>
</reference>
<gene>
    <name evidence="3" type="ORF">PCAR00345_LOCUS2112</name>
</gene>
<dbReference type="SMART" id="SM00213">
    <property type="entry name" value="UBQ"/>
    <property type="match status" value="1"/>
</dbReference>
<dbReference type="InterPro" id="IPR040040">
    <property type="entry name" value="ATG11"/>
</dbReference>
<feature type="region of interest" description="Disordered" evidence="1">
    <location>
        <begin position="114"/>
        <end position="135"/>
    </location>
</feature>
<dbReference type="EMBL" id="HBIZ01003870">
    <property type="protein sequence ID" value="CAE0749529.1"/>
    <property type="molecule type" value="Transcribed_RNA"/>
</dbReference>
<dbReference type="GO" id="GO:0000422">
    <property type="term" value="P:autophagy of mitochondrion"/>
    <property type="evidence" value="ECO:0007669"/>
    <property type="project" value="TreeGrafter"/>
</dbReference>
<protein>
    <recommendedName>
        <fullName evidence="2">Ubiquitin-like domain-containing protein</fullName>
    </recommendedName>
</protein>
<dbReference type="GO" id="GO:0061709">
    <property type="term" value="P:reticulophagy"/>
    <property type="evidence" value="ECO:0007669"/>
    <property type="project" value="TreeGrafter"/>
</dbReference>